<evidence type="ECO:0000313" key="5">
    <source>
        <dbReference type="Proteomes" id="UP000291189"/>
    </source>
</evidence>
<dbReference type="EMBL" id="SDPU01000022">
    <property type="protein sequence ID" value="RYU11916.1"/>
    <property type="molecule type" value="Genomic_DNA"/>
</dbReference>
<dbReference type="GO" id="GO:0016787">
    <property type="term" value="F:hydrolase activity"/>
    <property type="evidence" value="ECO:0007669"/>
    <property type="project" value="UniProtKB-KW"/>
</dbReference>
<evidence type="ECO:0000256" key="1">
    <source>
        <dbReference type="ARBA" id="ARBA00022729"/>
    </source>
</evidence>
<evidence type="ECO:0000259" key="3">
    <source>
        <dbReference type="Pfam" id="PF02638"/>
    </source>
</evidence>
<dbReference type="InterPro" id="IPR003790">
    <property type="entry name" value="GHL10"/>
</dbReference>
<reference evidence="4 5" key="1">
    <citation type="submission" date="2019-01" db="EMBL/GenBank/DDBJ databases">
        <title>Nocardioides guangzhouensis sp. nov., an actinobacterium isolated from soil.</title>
        <authorList>
            <person name="Fu Y."/>
            <person name="Cai Y."/>
            <person name="Lin Z."/>
            <person name="Chen P."/>
        </authorList>
    </citation>
    <scope>NUCLEOTIDE SEQUENCE [LARGE SCALE GENOMIC DNA]</scope>
    <source>
        <strain evidence="4 5">NBRC 105384</strain>
    </source>
</reference>
<evidence type="ECO:0000313" key="4">
    <source>
        <dbReference type="EMBL" id="RYU11916.1"/>
    </source>
</evidence>
<keyword evidence="1 2" id="KW-0732">Signal</keyword>
<gene>
    <name evidence="4" type="ORF">ETU37_11700</name>
</gene>
<dbReference type="AlphaFoldDB" id="A0A4V1Z1S4"/>
<keyword evidence="4" id="KW-0378">Hydrolase</keyword>
<feature type="signal peptide" evidence="2">
    <location>
        <begin position="1"/>
        <end position="29"/>
    </location>
</feature>
<sequence>MRRHRLLSVLVAATGLVAAGIVTTAPATAGDGPACVTDPAAPKRQLRADWIASVVNIDWPSRPGLTVAQQKAELERWYDDAADRGLNSVIVQVRPTADTFWPSDLEPWSRYLTGTPDGDPGYDPMAFAVEEAHERNLEFHAWFNPYRVAMNTDRTQLAPDSPAAQHPDWVIAYGGKLYYDPGLPQVRRLTEDVILEVVERYDVDGVHFDDYFYPYPVAGQTFADAGTFAAHGDGFPDAPQGLADWRRHNTDLLVSELDQRIHDAKPWVKFGVSPFAVWRNGGTDPEGSATQAGAQTYDDLYADTRKWVREEWLDYVAPQVYWNIGFTVADYAVLVPWWAEQVRGTNVQLYVGQATYKVGTSTQAPQWMDPGEMSKHLTFNRDVPEVDGDIYFSAKDVRADRLDHFDLLQAEHYAHPALLPVTADVPGRAPKPVRRLDAARGADGVTVTWDGGGTSYAVYRVDGPRVGRCDTADATHLVGTTRDERFVDTTAPDGRVTYVVTALDRAYRESDVDDQATVR</sequence>
<proteinExistence type="predicted"/>
<dbReference type="SUPFAM" id="SSF51445">
    <property type="entry name" value="(Trans)glycosidases"/>
    <property type="match status" value="1"/>
</dbReference>
<organism evidence="4 5">
    <name type="scientific">Nocardioides iriomotensis</name>
    <dbReference type="NCBI Taxonomy" id="715784"/>
    <lineage>
        <taxon>Bacteria</taxon>
        <taxon>Bacillati</taxon>
        <taxon>Actinomycetota</taxon>
        <taxon>Actinomycetes</taxon>
        <taxon>Propionibacteriales</taxon>
        <taxon>Nocardioidaceae</taxon>
        <taxon>Nocardioides</taxon>
    </lineage>
</organism>
<dbReference type="PANTHER" id="PTHR43405">
    <property type="entry name" value="GLYCOSYL HYDROLASE DIGH"/>
    <property type="match status" value="1"/>
</dbReference>
<evidence type="ECO:0000256" key="2">
    <source>
        <dbReference type="SAM" id="SignalP"/>
    </source>
</evidence>
<dbReference type="RefSeq" id="WP_129987504.1">
    <property type="nucleotide sequence ID" value="NZ_SDPU01000022.1"/>
</dbReference>
<accession>A0A4V1Z1S4</accession>
<dbReference type="Proteomes" id="UP000291189">
    <property type="component" value="Unassembled WGS sequence"/>
</dbReference>
<name>A0A4V1Z1S4_9ACTN</name>
<dbReference type="InterPro" id="IPR017853">
    <property type="entry name" value="GH"/>
</dbReference>
<protein>
    <submittedName>
        <fullName evidence="4">Glycosyl hydrolase</fullName>
    </submittedName>
</protein>
<keyword evidence="5" id="KW-1185">Reference proteome</keyword>
<comment type="caution">
    <text evidence="4">The sequence shown here is derived from an EMBL/GenBank/DDBJ whole genome shotgun (WGS) entry which is preliminary data.</text>
</comment>
<feature type="domain" description="Glycosyl hydrolase-like 10" evidence="3">
    <location>
        <begin position="46"/>
        <end position="369"/>
    </location>
</feature>
<dbReference type="OrthoDB" id="9773203at2"/>
<feature type="chain" id="PRO_5038546872" evidence="2">
    <location>
        <begin position="30"/>
        <end position="519"/>
    </location>
</feature>
<dbReference type="PANTHER" id="PTHR43405:SF1">
    <property type="entry name" value="GLYCOSYL HYDROLASE DIGH"/>
    <property type="match status" value="1"/>
</dbReference>
<dbReference type="Pfam" id="PF02638">
    <property type="entry name" value="GHL10"/>
    <property type="match status" value="1"/>
</dbReference>
<dbReference type="InterPro" id="IPR052177">
    <property type="entry name" value="Divisome_Glycosyl_Hydrolase"/>
</dbReference>
<dbReference type="Gene3D" id="3.20.20.80">
    <property type="entry name" value="Glycosidases"/>
    <property type="match status" value="1"/>
</dbReference>